<reference evidence="2 3" key="2">
    <citation type="submission" date="2015-01" db="EMBL/GenBank/DDBJ databases">
        <authorList>
            <consortium name="NBRP consortium"/>
            <person name="Sawabe T."/>
            <person name="Meirelles P."/>
            <person name="Feng G."/>
            <person name="Sayaka M."/>
            <person name="Hattori M."/>
            <person name="Ohkuma M."/>
        </authorList>
    </citation>
    <scope>NUCLEOTIDE SEQUENCE [LARGE SCALE GENOMIC DNA]</scope>
    <source>
        <strain evidence="3">JCM 19231</strain>
    </source>
</reference>
<feature type="signal peptide" evidence="1">
    <location>
        <begin position="1"/>
        <end position="18"/>
    </location>
</feature>
<feature type="chain" id="PRO_5002121613" evidence="1">
    <location>
        <begin position="19"/>
        <end position="122"/>
    </location>
</feature>
<keyword evidence="1" id="KW-0732">Signal</keyword>
<name>A0A0B8NZ70_9VIBR</name>
<reference evidence="2 3" key="1">
    <citation type="submission" date="2015-01" db="EMBL/GenBank/DDBJ databases">
        <title>Vibrio sp. C1 JCM 19231 whole genome shotgun sequence.</title>
        <authorList>
            <person name="Sawabe T."/>
            <person name="Meirelles P."/>
            <person name="Feng G."/>
            <person name="Sayaka M."/>
            <person name="Hattori M."/>
            <person name="Ohkuma M."/>
        </authorList>
    </citation>
    <scope>NUCLEOTIDE SEQUENCE [LARGE SCALE GENOMIC DNA]</scope>
    <source>
        <strain evidence="3">JCM 19231</strain>
    </source>
</reference>
<proteinExistence type="predicted"/>
<sequence length="122" mass="14085">MMKKIILMYLLLPSLALAHSQVPREMRKFVATERVDVALDVTNLNSFSQSYEVLVKGQVLGVFTLKPDETRKVQLNLRVEESDKWMHKIVSTRSIPREGENLRTEIETLISLYRPTIKGVEQ</sequence>
<gene>
    <name evidence="2" type="ORF">JCM19231_5661</name>
</gene>
<dbReference type="Proteomes" id="UP000031671">
    <property type="component" value="Unassembled WGS sequence"/>
</dbReference>
<organism evidence="2 3">
    <name type="scientific">Vibrio ishigakensis</name>
    <dbReference type="NCBI Taxonomy" id="1481914"/>
    <lineage>
        <taxon>Bacteria</taxon>
        <taxon>Pseudomonadati</taxon>
        <taxon>Pseudomonadota</taxon>
        <taxon>Gammaproteobacteria</taxon>
        <taxon>Vibrionales</taxon>
        <taxon>Vibrionaceae</taxon>
        <taxon>Vibrio</taxon>
    </lineage>
</organism>
<evidence type="ECO:0000313" key="2">
    <source>
        <dbReference type="EMBL" id="GAM56024.1"/>
    </source>
</evidence>
<comment type="caution">
    <text evidence="2">The sequence shown here is derived from an EMBL/GenBank/DDBJ whole genome shotgun (WGS) entry which is preliminary data.</text>
</comment>
<dbReference type="EMBL" id="BBRZ01000022">
    <property type="protein sequence ID" value="GAM56024.1"/>
    <property type="molecule type" value="Genomic_DNA"/>
</dbReference>
<dbReference type="RefSeq" id="WP_261835003.1">
    <property type="nucleotide sequence ID" value="NZ_AP024881.1"/>
</dbReference>
<protein>
    <submittedName>
        <fullName evidence="2">Uncharacterized protein</fullName>
    </submittedName>
</protein>
<evidence type="ECO:0000313" key="3">
    <source>
        <dbReference type="Proteomes" id="UP000031671"/>
    </source>
</evidence>
<keyword evidence="3" id="KW-1185">Reference proteome</keyword>
<accession>A0A0B8NZ70</accession>
<evidence type="ECO:0000256" key="1">
    <source>
        <dbReference type="SAM" id="SignalP"/>
    </source>
</evidence>
<dbReference type="AlphaFoldDB" id="A0A0B8NZ70"/>